<feature type="transmembrane region" description="Helical" evidence="1">
    <location>
        <begin position="119"/>
        <end position="139"/>
    </location>
</feature>
<feature type="transmembrane region" description="Helical" evidence="1">
    <location>
        <begin position="151"/>
        <end position="170"/>
    </location>
</feature>
<keyword evidence="1" id="KW-0472">Membrane</keyword>
<protein>
    <recommendedName>
        <fullName evidence="4">ABC-2 transporter permease</fullName>
    </recommendedName>
</protein>
<keyword evidence="1" id="KW-1133">Transmembrane helix</keyword>
<feature type="transmembrane region" description="Helical" evidence="1">
    <location>
        <begin position="85"/>
        <end position="107"/>
    </location>
</feature>
<organism evidence="2 3">
    <name type="scientific">Methanolapillus millepedarum</name>
    <dbReference type="NCBI Taxonomy" id="3028296"/>
    <lineage>
        <taxon>Archaea</taxon>
        <taxon>Methanobacteriati</taxon>
        <taxon>Methanobacteriota</taxon>
        <taxon>Stenosarchaea group</taxon>
        <taxon>Methanomicrobia</taxon>
        <taxon>Methanosarcinales</taxon>
        <taxon>Methanosarcinaceae</taxon>
        <taxon>Methanolapillus</taxon>
    </lineage>
</organism>
<dbReference type="Pfam" id="PF13346">
    <property type="entry name" value="ABC2_membrane_5"/>
    <property type="match status" value="1"/>
</dbReference>
<evidence type="ECO:0008006" key="4">
    <source>
        <dbReference type="Google" id="ProtNLM"/>
    </source>
</evidence>
<proteinExistence type="predicted"/>
<evidence type="ECO:0000313" key="3">
    <source>
        <dbReference type="Proteomes" id="UP001303587"/>
    </source>
</evidence>
<name>A0AA96V1V3_9EURY</name>
<keyword evidence="1" id="KW-0812">Transmembrane</keyword>
<dbReference type="InterPro" id="IPR025699">
    <property type="entry name" value="ABC2_memb-like"/>
</dbReference>
<dbReference type="RefSeq" id="WP_338102984.1">
    <property type="nucleotide sequence ID" value="NZ_CP131060.1"/>
</dbReference>
<dbReference type="GeneID" id="89229572"/>
<feature type="transmembrane region" description="Helical" evidence="1">
    <location>
        <begin position="22"/>
        <end position="53"/>
    </location>
</feature>
<evidence type="ECO:0000256" key="1">
    <source>
        <dbReference type="SAM" id="Phobius"/>
    </source>
</evidence>
<gene>
    <name evidence="2" type="ORF">MsAc7_04530</name>
</gene>
<sequence>MNKILSVIRLDFYTLKPYQKSIFGMLLIWLILFLVFRSIGILAGIVMISLTLFATYPFSIGERYDLDTLYATLSLKRKDVVIGRYAFAFIIELIGVAAVFILSALPFLNGMENTSFAELAVVICVLYAVSSLVIATQNPIFFKYGYTKSKLFTYLPLILVFLMITLIPILMNNIGINLPALFETAMTNMFVIGVACVVAGLILQTLSCILSCKFYEKRDL</sequence>
<feature type="transmembrane region" description="Helical" evidence="1">
    <location>
        <begin position="190"/>
        <end position="212"/>
    </location>
</feature>
<accession>A0AA96V1V3</accession>
<dbReference type="EMBL" id="CP131060">
    <property type="protein sequence ID" value="WNY24924.1"/>
    <property type="molecule type" value="Genomic_DNA"/>
</dbReference>
<keyword evidence="3" id="KW-1185">Reference proteome</keyword>
<reference evidence="2 3" key="1">
    <citation type="submission" date="2023-07" db="EMBL/GenBank/DDBJ databases">
        <title>Closed genoem sequence of Methanosarcinaceae archaeon Ac7.</title>
        <authorList>
            <person name="Poehlein A."/>
            <person name="Protasov E."/>
            <person name="Platt K."/>
            <person name="Reeh H."/>
            <person name="Daniel R."/>
            <person name="Brune A."/>
        </authorList>
    </citation>
    <scope>NUCLEOTIDE SEQUENCE [LARGE SCALE GENOMIC DNA]</scope>
    <source>
        <strain evidence="2 3">Ac7</strain>
    </source>
</reference>
<dbReference type="AlphaFoldDB" id="A0AA96V1V3"/>
<evidence type="ECO:0000313" key="2">
    <source>
        <dbReference type="EMBL" id="WNY24924.1"/>
    </source>
</evidence>
<dbReference type="Proteomes" id="UP001303587">
    <property type="component" value="Chromosome"/>
</dbReference>